<dbReference type="PANTHER" id="PTHR24403">
    <property type="entry name" value="ZINC FINGER PROTEIN"/>
    <property type="match status" value="1"/>
</dbReference>
<dbReference type="Proteomes" id="UP000887566">
    <property type="component" value="Unplaced"/>
</dbReference>
<evidence type="ECO:0000256" key="1">
    <source>
        <dbReference type="ARBA" id="ARBA00022723"/>
    </source>
</evidence>
<evidence type="ECO:0000256" key="4">
    <source>
        <dbReference type="ARBA" id="ARBA00022833"/>
    </source>
</evidence>
<dbReference type="InterPro" id="IPR013087">
    <property type="entry name" value="Znf_C2H2_type"/>
</dbReference>
<sequence length="487" mass="55639">MPKVTCLVCAVEMRSNDCRRHIFEKHLMVVDLFSCTDCSFQHESSVQAVRNHAKRTHGNANATRNRLSEFKDQIMKFEEGCFGKPAKRRKSSADWITCGVCDESMKAFERREHVLRVHVNIADMFHCLSGGCDFKSSYSRESVVQHAKKLHGVTAIGSREEELKTAIMKRSKTCFPGKVVVFSSFIGVRRNENLAGVSSHPGGQRGRCRLCRKDLHESDATHVRRKHLPPMYFSPVCEYYAFEPGYVSKHLLAHHEDTDPQGVGNKSADYKEEFVKAFQMCFDHNPSDDQFEQPEAVDRCNLCFGVVSETDAASHIYREHMAVEDLFECGVCHLKSSWDRQGIFAHVIAVHGDLSLFESRAELPLQQAKFIAFVTACFEKNLESKMRQCSKSFDVTAFCSVATMACRLCDDGKPVVRNRMKEHVWKKHMGQMPFCCPHCAETRFRESHIREHIDRFHADEDVKAPVDRSEQLREESVATFKQCFGNC</sequence>
<evidence type="ECO:0000256" key="3">
    <source>
        <dbReference type="ARBA" id="ARBA00022771"/>
    </source>
</evidence>
<reference evidence="8" key="1">
    <citation type="submission" date="2022-11" db="UniProtKB">
        <authorList>
            <consortium name="WormBaseParasite"/>
        </authorList>
    </citation>
    <scope>IDENTIFICATION</scope>
</reference>
<keyword evidence="1" id="KW-0479">Metal-binding</keyword>
<proteinExistence type="predicted"/>
<keyword evidence="4" id="KW-0862">Zinc</keyword>
<dbReference type="PROSITE" id="PS50157">
    <property type="entry name" value="ZINC_FINGER_C2H2_2"/>
    <property type="match status" value="1"/>
</dbReference>
<evidence type="ECO:0000259" key="6">
    <source>
        <dbReference type="PROSITE" id="PS50157"/>
    </source>
</evidence>
<feature type="domain" description="C2H2-type" evidence="6">
    <location>
        <begin position="434"/>
        <end position="462"/>
    </location>
</feature>
<keyword evidence="7" id="KW-1185">Reference proteome</keyword>
<name>A0A914X4X7_9BILA</name>
<evidence type="ECO:0000313" key="7">
    <source>
        <dbReference type="Proteomes" id="UP000887566"/>
    </source>
</evidence>
<dbReference type="Gene3D" id="3.30.160.60">
    <property type="entry name" value="Classic Zinc Finger"/>
    <property type="match status" value="1"/>
</dbReference>
<evidence type="ECO:0000256" key="5">
    <source>
        <dbReference type="PROSITE-ProRule" id="PRU00042"/>
    </source>
</evidence>
<keyword evidence="2" id="KW-0677">Repeat</keyword>
<organism evidence="7 8">
    <name type="scientific">Plectus sambesii</name>
    <dbReference type="NCBI Taxonomy" id="2011161"/>
    <lineage>
        <taxon>Eukaryota</taxon>
        <taxon>Metazoa</taxon>
        <taxon>Ecdysozoa</taxon>
        <taxon>Nematoda</taxon>
        <taxon>Chromadorea</taxon>
        <taxon>Plectida</taxon>
        <taxon>Plectina</taxon>
        <taxon>Plectoidea</taxon>
        <taxon>Plectidae</taxon>
        <taxon>Plectus</taxon>
    </lineage>
</organism>
<dbReference type="GO" id="GO:0005634">
    <property type="term" value="C:nucleus"/>
    <property type="evidence" value="ECO:0007669"/>
    <property type="project" value="TreeGrafter"/>
</dbReference>
<evidence type="ECO:0000256" key="2">
    <source>
        <dbReference type="ARBA" id="ARBA00022737"/>
    </source>
</evidence>
<dbReference type="GO" id="GO:0008270">
    <property type="term" value="F:zinc ion binding"/>
    <property type="evidence" value="ECO:0007669"/>
    <property type="project" value="UniProtKB-KW"/>
</dbReference>
<dbReference type="PANTHER" id="PTHR24403:SF67">
    <property type="entry name" value="FI01116P-RELATED"/>
    <property type="match status" value="1"/>
</dbReference>
<protein>
    <submittedName>
        <fullName evidence="8">C2H2-type domain-containing protein</fullName>
    </submittedName>
</protein>
<keyword evidence="3 5" id="KW-0863">Zinc-finger</keyword>
<dbReference type="GO" id="GO:0045944">
    <property type="term" value="P:positive regulation of transcription by RNA polymerase II"/>
    <property type="evidence" value="ECO:0007669"/>
    <property type="project" value="TreeGrafter"/>
</dbReference>
<dbReference type="SMART" id="SM00355">
    <property type="entry name" value="ZnF_C2H2"/>
    <property type="match status" value="6"/>
</dbReference>
<evidence type="ECO:0000313" key="8">
    <source>
        <dbReference type="WBParaSite" id="PSAMB.scaffold6368size9621.g28383.t1"/>
    </source>
</evidence>
<dbReference type="InterPro" id="IPR050688">
    <property type="entry name" value="Zinc_finger/UBP_domain"/>
</dbReference>
<dbReference type="AlphaFoldDB" id="A0A914X4X7"/>
<accession>A0A914X4X7</accession>
<dbReference type="WBParaSite" id="PSAMB.scaffold6368size9621.g28383.t1">
    <property type="protein sequence ID" value="PSAMB.scaffold6368size9621.g28383.t1"/>
    <property type="gene ID" value="PSAMB.scaffold6368size9621.g28383"/>
</dbReference>